<dbReference type="Proteomes" id="UP001055200">
    <property type="component" value="Chromosome"/>
</dbReference>
<feature type="compositionally biased region" description="Basic and acidic residues" evidence="3">
    <location>
        <begin position="142"/>
        <end position="156"/>
    </location>
</feature>
<feature type="region of interest" description="Disordered" evidence="3">
    <location>
        <begin position="142"/>
        <end position="161"/>
    </location>
</feature>
<reference evidence="5" key="1">
    <citation type="submission" date="2022-08" db="EMBL/GenBank/DDBJ databases">
        <title>Complete genome sequence of 14 non-tuberculosis mycobacteria type-strains.</title>
        <authorList>
            <person name="Igarashi Y."/>
            <person name="Osugi A."/>
            <person name="Mitarai S."/>
        </authorList>
    </citation>
    <scope>NUCLEOTIDE SEQUENCE</scope>
    <source>
        <strain evidence="5">DSM 45575</strain>
    </source>
</reference>
<comment type="subcellular location">
    <subcellularLocation>
        <location evidence="1">Membrane</location>
    </subcellularLocation>
</comment>
<dbReference type="EMBL" id="CP092365">
    <property type="protein sequence ID" value="ULN52667.1"/>
    <property type="molecule type" value="Genomic_DNA"/>
</dbReference>
<keyword evidence="4" id="KW-0812">Transmembrane</keyword>
<proteinExistence type="predicted"/>
<keyword evidence="2 4" id="KW-0472">Membrane</keyword>
<feature type="compositionally biased region" description="Acidic residues" evidence="3">
    <location>
        <begin position="1"/>
        <end position="14"/>
    </location>
</feature>
<evidence type="ECO:0008006" key="7">
    <source>
        <dbReference type="Google" id="ProtNLM"/>
    </source>
</evidence>
<evidence type="ECO:0000256" key="1">
    <source>
        <dbReference type="ARBA" id="ARBA00004370"/>
    </source>
</evidence>
<evidence type="ECO:0000313" key="5">
    <source>
        <dbReference type="EMBL" id="ULN52667.1"/>
    </source>
</evidence>
<dbReference type="PANTHER" id="PTHR37042">
    <property type="entry name" value="OUTER MEMBRANE PROTEIN RV1973"/>
    <property type="match status" value="1"/>
</dbReference>
<evidence type="ECO:0000256" key="3">
    <source>
        <dbReference type="SAM" id="MobiDB-lite"/>
    </source>
</evidence>
<name>A0ABY3TZM3_9MYCO</name>
<dbReference type="PANTHER" id="PTHR37042:SF4">
    <property type="entry name" value="OUTER MEMBRANE PROTEIN RV1973"/>
    <property type="match status" value="1"/>
</dbReference>
<protein>
    <recommendedName>
        <fullName evidence="7">Mce associated membrane protein</fullName>
    </recommendedName>
</protein>
<evidence type="ECO:0000256" key="4">
    <source>
        <dbReference type="SAM" id="Phobius"/>
    </source>
</evidence>
<sequence>MSEPEPPPDSEAPDPDPGPADAGPADAPVFSGYGLASAALALLAVTAVVLGGLIWSGHRREQAERAYETAVLQTAADWVGQLANIDTDNVEQTMQTLHEATVGPLNAEFESAMAPYRTVVLRLQARSSGRIEAVALESLRHDEAGGRARPPAEQRAPELAGRTDTALVVATSVADNVGGEPQTVRWTLRVDVSEVDGTPMISGLEFLR</sequence>
<feature type="transmembrane region" description="Helical" evidence="4">
    <location>
        <begin position="33"/>
        <end position="55"/>
    </location>
</feature>
<evidence type="ECO:0000313" key="6">
    <source>
        <dbReference type="Proteomes" id="UP001055200"/>
    </source>
</evidence>
<feature type="region of interest" description="Disordered" evidence="3">
    <location>
        <begin position="1"/>
        <end position="25"/>
    </location>
</feature>
<evidence type="ECO:0000256" key="2">
    <source>
        <dbReference type="ARBA" id="ARBA00023136"/>
    </source>
</evidence>
<organism evidence="5 6">
    <name type="scientific">Mycolicibacillus parakoreensis</name>
    <dbReference type="NCBI Taxonomy" id="1069221"/>
    <lineage>
        <taxon>Bacteria</taxon>
        <taxon>Bacillati</taxon>
        <taxon>Actinomycetota</taxon>
        <taxon>Actinomycetes</taxon>
        <taxon>Mycobacteriales</taxon>
        <taxon>Mycobacteriaceae</taxon>
        <taxon>Mycolicibacillus</taxon>
    </lineage>
</organism>
<dbReference type="RefSeq" id="WP_240170939.1">
    <property type="nucleotide sequence ID" value="NZ_CP092365.1"/>
</dbReference>
<keyword evidence="4" id="KW-1133">Transmembrane helix</keyword>
<keyword evidence="6" id="KW-1185">Reference proteome</keyword>
<gene>
    <name evidence="5" type="ORF">MIU77_17855</name>
</gene>
<accession>A0ABY3TZM3</accession>